<dbReference type="PANTHER" id="PTHR48043:SF32">
    <property type="entry name" value="UDP-GLUCURONOSYLTRANSFERASE"/>
    <property type="match status" value="1"/>
</dbReference>
<organism evidence="6 7">
    <name type="scientific">Polyodon spathula</name>
    <name type="common">North American paddlefish</name>
    <name type="synonym">Squalus spathula</name>
    <dbReference type="NCBI Taxonomy" id="7913"/>
    <lineage>
        <taxon>Eukaryota</taxon>
        <taxon>Metazoa</taxon>
        <taxon>Chordata</taxon>
        <taxon>Craniata</taxon>
        <taxon>Vertebrata</taxon>
        <taxon>Euteleostomi</taxon>
        <taxon>Actinopterygii</taxon>
        <taxon>Chondrostei</taxon>
        <taxon>Acipenseriformes</taxon>
        <taxon>Polyodontidae</taxon>
        <taxon>Polyodon</taxon>
    </lineage>
</organism>
<reference evidence="6" key="1">
    <citation type="journal article" date="2021" name="Cell">
        <title>Tracing the genetic footprints of vertebrate landing in non-teleost ray-finned fishes.</title>
        <authorList>
            <person name="Bi X."/>
            <person name="Wang K."/>
            <person name="Yang L."/>
            <person name="Pan H."/>
            <person name="Jiang H."/>
            <person name="Wei Q."/>
            <person name="Fang M."/>
            <person name="Yu H."/>
            <person name="Zhu C."/>
            <person name="Cai Y."/>
            <person name="He Y."/>
            <person name="Gan X."/>
            <person name="Zeng H."/>
            <person name="Yu D."/>
            <person name="Zhu Y."/>
            <person name="Jiang H."/>
            <person name="Qiu Q."/>
            <person name="Yang H."/>
            <person name="Zhang Y.E."/>
            <person name="Wang W."/>
            <person name="Zhu M."/>
            <person name="He S."/>
            <person name="Zhang G."/>
        </authorList>
    </citation>
    <scope>NUCLEOTIDE SEQUENCE</scope>
    <source>
        <strain evidence="6">Pddl_001</strain>
    </source>
</reference>
<dbReference type="PROSITE" id="PS00375">
    <property type="entry name" value="UDPGT"/>
    <property type="match status" value="1"/>
</dbReference>
<gene>
    <name evidence="6" type="primary">Ugt1a2</name>
    <name evidence="6" type="ORF">GTO93_0006880</name>
</gene>
<comment type="similarity">
    <text evidence="1 4">Belongs to the UDP-glycosyltransferase family.</text>
</comment>
<keyword evidence="5" id="KW-0472">Membrane</keyword>
<dbReference type="EC" id="2.4.1.17" evidence="5"/>
<comment type="caution">
    <text evidence="6">The sequence shown here is derived from an EMBL/GenBank/DDBJ whole genome shotgun (WGS) entry which is preliminary data.</text>
</comment>
<keyword evidence="5" id="KW-1133">Transmembrane helix</keyword>
<evidence type="ECO:0000256" key="4">
    <source>
        <dbReference type="RuleBase" id="RU003718"/>
    </source>
</evidence>
<evidence type="ECO:0000256" key="2">
    <source>
        <dbReference type="ARBA" id="ARBA00022676"/>
    </source>
</evidence>
<sequence>MGYSLWKRYPALTFIVSLIAVPCCHGGKILVFPVDGSHWVNMNILIKELHGRGHDITVVRSQTNRYIKEKSPHYTSITVTLPAGLNVQSEDFIASFLKKMLAFRREASLLSLISIQMENVDSLSELNRGMGQMIVTMFEDQRFMKKLQDVHFDLVLTDPGLPGGVFLAHYLKLPMVFNVRWLTSGEAHFAIAPSPISYVPAPGTELSDHMDLIRRAQNMLQYSINLYVEKYVISPHYDDLCARYFGPGVDLYSLLQSADLWLMRSNFVFEFPRPTMPNIVYIGGFQCKPAKPLPQDLEEFMESSGEHGVVVMSLGTLVNGLPSGLTDKIAYAFSQLPQKIIWRHLEERPSSLGNNTLLVKWIPQNDLLGHPKTRAFVTHGGTNGVYEAIYHGVPIVGLPLLFDQFDNLLRVQVRGAAKVLEVTTLGSKDFLQALKEVLEEPSYQKNMKRLSSLQRDQPIKPMDSALFWIEYVMRNKGAAHLRTESYRMPWYAYYCVDVLVVLLAAVLVFIAAIIGIVRFLCCRVCKKRKIKHE</sequence>
<feature type="signal peptide" evidence="5">
    <location>
        <begin position="1"/>
        <end position="26"/>
    </location>
</feature>
<evidence type="ECO:0000256" key="5">
    <source>
        <dbReference type="RuleBase" id="RU362059"/>
    </source>
</evidence>
<dbReference type="Pfam" id="PF00201">
    <property type="entry name" value="UDPGT"/>
    <property type="match status" value="1"/>
</dbReference>
<evidence type="ECO:0000256" key="1">
    <source>
        <dbReference type="ARBA" id="ARBA00009995"/>
    </source>
</evidence>
<feature type="non-terminal residue" evidence="6">
    <location>
        <position position="1"/>
    </location>
</feature>
<keyword evidence="2 4" id="KW-0328">Glycosyltransferase</keyword>
<keyword evidence="5" id="KW-0812">Transmembrane</keyword>
<dbReference type="InterPro" id="IPR050271">
    <property type="entry name" value="UDP-glycosyltransferase"/>
</dbReference>
<dbReference type="EMBL" id="JAAWVQ010133462">
    <property type="protein sequence ID" value="MBN3284133.1"/>
    <property type="molecule type" value="Genomic_DNA"/>
</dbReference>
<dbReference type="SUPFAM" id="SSF53756">
    <property type="entry name" value="UDP-Glycosyltransferase/glycogen phosphorylase"/>
    <property type="match status" value="1"/>
</dbReference>
<dbReference type="Gene3D" id="3.40.50.2000">
    <property type="entry name" value="Glycogen Phosphorylase B"/>
    <property type="match status" value="2"/>
</dbReference>
<comment type="subcellular location">
    <subcellularLocation>
        <location evidence="5">Membrane</location>
        <topology evidence="5">Single-pass membrane protein</topology>
    </subcellularLocation>
</comment>
<feature type="non-terminal residue" evidence="6">
    <location>
        <position position="533"/>
    </location>
</feature>
<evidence type="ECO:0000256" key="3">
    <source>
        <dbReference type="ARBA" id="ARBA00022679"/>
    </source>
</evidence>
<feature type="transmembrane region" description="Helical" evidence="5">
    <location>
        <begin position="491"/>
        <end position="521"/>
    </location>
</feature>
<keyword evidence="5" id="KW-0732">Signal</keyword>
<dbReference type="InterPro" id="IPR035595">
    <property type="entry name" value="UDP_glycos_trans_CS"/>
</dbReference>
<dbReference type="InterPro" id="IPR002213">
    <property type="entry name" value="UDP_glucos_trans"/>
</dbReference>
<evidence type="ECO:0000313" key="6">
    <source>
        <dbReference type="EMBL" id="MBN3284133.1"/>
    </source>
</evidence>
<accession>A0ABS2YCE8</accession>
<comment type="catalytic activity">
    <reaction evidence="5">
        <text>glucuronate acceptor + UDP-alpha-D-glucuronate = acceptor beta-D-glucuronoside + UDP + H(+)</text>
        <dbReference type="Rhea" id="RHEA:21032"/>
        <dbReference type="ChEBI" id="CHEBI:15378"/>
        <dbReference type="ChEBI" id="CHEBI:58052"/>
        <dbReference type="ChEBI" id="CHEBI:58223"/>
        <dbReference type="ChEBI" id="CHEBI:132367"/>
        <dbReference type="ChEBI" id="CHEBI:132368"/>
        <dbReference type="EC" id="2.4.1.17"/>
    </reaction>
</comment>
<dbReference type="PANTHER" id="PTHR48043">
    <property type="entry name" value="EG:EG0003.4 PROTEIN-RELATED"/>
    <property type="match status" value="1"/>
</dbReference>
<protein>
    <recommendedName>
        <fullName evidence="5">UDP-glucuronosyltransferase</fullName>
        <ecNumber evidence="5">2.4.1.17</ecNumber>
    </recommendedName>
</protein>
<feature type="chain" id="PRO_5044980943" description="UDP-glucuronosyltransferase" evidence="5">
    <location>
        <begin position="27"/>
        <end position="533"/>
    </location>
</feature>
<evidence type="ECO:0000313" key="7">
    <source>
        <dbReference type="Proteomes" id="UP001166093"/>
    </source>
</evidence>
<keyword evidence="7" id="KW-1185">Reference proteome</keyword>
<proteinExistence type="inferred from homology"/>
<keyword evidence="3 4" id="KW-0808">Transferase</keyword>
<dbReference type="CDD" id="cd03784">
    <property type="entry name" value="GT1_Gtf-like"/>
    <property type="match status" value="1"/>
</dbReference>
<name>A0ABS2YCE8_POLSP</name>
<dbReference type="Proteomes" id="UP001166093">
    <property type="component" value="Unassembled WGS sequence"/>
</dbReference>